<feature type="compositionally biased region" description="Basic and acidic residues" evidence="1">
    <location>
        <begin position="179"/>
        <end position="190"/>
    </location>
</feature>
<keyword evidence="4" id="KW-1185">Reference proteome</keyword>
<gene>
    <name evidence="3" type="ORF">CCAM_LOCUS33005</name>
</gene>
<evidence type="ECO:0000256" key="1">
    <source>
        <dbReference type="SAM" id="MobiDB-lite"/>
    </source>
</evidence>
<dbReference type="PANTHER" id="PTHR33223:SF6">
    <property type="entry name" value="CCHC-TYPE DOMAIN-CONTAINING PROTEIN"/>
    <property type="match status" value="1"/>
</dbReference>
<sequence length="287" mass="33117">MSTREALTNVMDLNCPTFEGSGSINGAHRWMRRVVDTFRDLGLSDDLRIQIAPELLVGAARVWWERTKRRLNNEPTWFDFVREFNTYHYSPVDQEHFEAFFFGYRQGDNMVREYQEVLRSASLFLPEYSTNDEMCSNRFMAGLNPRIRQIMHVPPASSFEDLVLIAEEAEIVWKGENKENSKVGRTRRDAQGSSTHRVGAGDQLKEATSKKKKKRSKRCHLCGELSHAQERCNPDETRPTGGPTRMNPTRYNSDLEEPFCDVPLDWAVYPFIYFSSSILTGQCAQVE</sequence>
<evidence type="ECO:0000313" key="3">
    <source>
        <dbReference type="EMBL" id="VFQ91229.1"/>
    </source>
</evidence>
<dbReference type="InterPro" id="IPR005162">
    <property type="entry name" value="Retrotrans_gag_dom"/>
</dbReference>
<feature type="region of interest" description="Disordered" evidence="1">
    <location>
        <begin position="179"/>
        <end position="212"/>
    </location>
</feature>
<feature type="domain" description="Retrotransposon gag" evidence="2">
    <location>
        <begin position="51"/>
        <end position="145"/>
    </location>
</feature>
<reference evidence="3 4" key="1">
    <citation type="submission" date="2018-04" db="EMBL/GenBank/DDBJ databases">
        <authorList>
            <person name="Vogel A."/>
        </authorList>
    </citation>
    <scope>NUCLEOTIDE SEQUENCE [LARGE SCALE GENOMIC DNA]</scope>
</reference>
<dbReference type="Pfam" id="PF03732">
    <property type="entry name" value="Retrotrans_gag"/>
    <property type="match status" value="1"/>
</dbReference>
<proteinExistence type="predicted"/>
<evidence type="ECO:0000313" key="4">
    <source>
        <dbReference type="Proteomes" id="UP000595140"/>
    </source>
</evidence>
<dbReference type="AlphaFoldDB" id="A0A484MRU2"/>
<accession>A0A484MRU2</accession>
<protein>
    <recommendedName>
        <fullName evidence="2">Retrotransposon gag domain-containing protein</fullName>
    </recommendedName>
</protein>
<dbReference type="EMBL" id="OOIL02004279">
    <property type="protein sequence ID" value="VFQ91229.1"/>
    <property type="molecule type" value="Genomic_DNA"/>
</dbReference>
<dbReference type="PANTHER" id="PTHR33223">
    <property type="entry name" value="CCHC-TYPE DOMAIN-CONTAINING PROTEIN"/>
    <property type="match status" value="1"/>
</dbReference>
<evidence type="ECO:0000259" key="2">
    <source>
        <dbReference type="Pfam" id="PF03732"/>
    </source>
</evidence>
<dbReference type="Proteomes" id="UP000595140">
    <property type="component" value="Unassembled WGS sequence"/>
</dbReference>
<dbReference type="OrthoDB" id="852332at2759"/>
<organism evidence="3 4">
    <name type="scientific">Cuscuta campestris</name>
    <dbReference type="NCBI Taxonomy" id="132261"/>
    <lineage>
        <taxon>Eukaryota</taxon>
        <taxon>Viridiplantae</taxon>
        <taxon>Streptophyta</taxon>
        <taxon>Embryophyta</taxon>
        <taxon>Tracheophyta</taxon>
        <taxon>Spermatophyta</taxon>
        <taxon>Magnoliopsida</taxon>
        <taxon>eudicotyledons</taxon>
        <taxon>Gunneridae</taxon>
        <taxon>Pentapetalae</taxon>
        <taxon>asterids</taxon>
        <taxon>lamiids</taxon>
        <taxon>Solanales</taxon>
        <taxon>Convolvulaceae</taxon>
        <taxon>Cuscuteae</taxon>
        <taxon>Cuscuta</taxon>
        <taxon>Cuscuta subgen. Grammica</taxon>
        <taxon>Cuscuta sect. Cleistogrammica</taxon>
    </lineage>
</organism>
<name>A0A484MRU2_9ASTE</name>